<gene>
    <name evidence="2" type="ORF">B5V02_24130</name>
</gene>
<name>A0A2W7BZL1_9HYPH</name>
<organism evidence="2 3">
    <name type="scientific">Mesorhizobium kowhaii</name>
    <dbReference type="NCBI Taxonomy" id="1300272"/>
    <lineage>
        <taxon>Bacteria</taxon>
        <taxon>Pseudomonadati</taxon>
        <taxon>Pseudomonadota</taxon>
        <taxon>Alphaproteobacteria</taxon>
        <taxon>Hyphomicrobiales</taxon>
        <taxon>Phyllobacteriaceae</taxon>
        <taxon>Mesorhizobium</taxon>
    </lineage>
</organism>
<proteinExistence type="predicted"/>
<dbReference type="EMBL" id="MZXV01000051">
    <property type="protein sequence ID" value="PZV36280.1"/>
    <property type="molecule type" value="Genomic_DNA"/>
</dbReference>
<protein>
    <recommendedName>
        <fullName evidence="4">DUF982 domain-containing protein</fullName>
    </recommendedName>
</protein>
<accession>A0A2W7BZL1</accession>
<evidence type="ECO:0000313" key="3">
    <source>
        <dbReference type="Proteomes" id="UP000248616"/>
    </source>
</evidence>
<dbReference type="AlphaFoldDB" id="A0A2W7BZL1"/>
<reference evidence="3" key="1">
    <citation type="submission" date="2017-03" db="EMBL/GenBank/DDBJ databases">
        <authorList>
            <person name="Safronova V.I."/>
            <person name="Sazanova A.L."/>
            <person name="Chirak E.R."/>
        </authorList>
    </citation>
    <scope>NUCLEOTIDE SEQUENCE [LARGE SCALE GENOMIC DNA]</scope>
    <source>
        <strain evidence="3">Ach-343</strain>
    </source>
</reference>
<keyword evidence="3" id="KW-1185">Reference proteome</keyword>
<dbReference type="Pfam" id="PF06169">
    <property type="entry name" value="DUF982"/>
    <property type="match status" value="1"/>
</dbReference>
<dbReference type="OrthoDB" id="8101170at2"/>
<sequence>MSWTDVGDAMHDAFFRTPVIVQLATGDTRRLCSAAEAAIFMMEKWPEEHGTSYRYALQACTGSLSNAGDVENARRAFLEAAKEAGIDVQRVQSDGDAPSLRSVEQPKSSYIADEKRRDRGHREEQEDFLARFLARETGITEAQARDLIEMVGSDRASLLREARILKAQH</sequence>
<evidence type="ECO:0008006" key="4">
    <source>
        <dbReference type="Google" id="ProtNLM"/>
    </source>
</evidence>
<evidence type="ECO:0000313" key="2">
    <source>
        <dbReference type="EMBL" id="PZV36280.1"/>
    </source>
</evidence>
<dbReference type="Gene3D" id="6.10.250.730">
    <property type="match status" value="1"/>
</dbReference>
<dbReference type="Proteomes" id="UP000248616">
    <property type="component" value="Unassembled WGS sequence"/>
</dbReference>
<feature type="region of interest" description="Disordered" evidence="1">
    <location>
        <begin position="92"/>
        <end position="123"/>
    </location>
</feature>
<feature type="compositionally biased region" description="Basic and acidic residues" evidence="1">
    <location>
        <begin position="112"/>
        <end position="123"/>
    </location>
</feature>
<comment type="caution">
    <text evidence="2">The sequence shown here is derived from an EMBL/GenBank/DDBJ whole genome shotgun (WGS) entry which is preliminary data.</text>
</comment>
<evidence type="ECO:0000256" key="1">
    <source>
        <dbReference type="SAM" id="MobiDB-lite"/>
    </source>
</evidence>
<dbReference type="InterPro" id="IPR010385">
    <property type="entry name" value="DUF982"/>
</dbReference>